<dbReference type="InterPro" id="IPR000859">
    <property type="entry name" value="CUB_dom"/>
</dbReference>
<dbReference type="CDD" id="cd00190">
    <property type="entry name" value="Tryp_SPc"/>
    <property type="match status" value="2"/>
</dbReference>
<dbReference type="InterPro" id="IPR009003">
    <property type="entry name" value="Peptidase_S1_PA"/>
</dbReference>
<dbReference type="InterPro" id="IPR033116">
    <property type="entry name" value="TRYPSIN_SER"/>
</dbReference>
<comment type="caution">
    <text evidence="4">Lacks conserved residue(s) required for the propagation of feature annotation.</text>
</comment>
<comment type="caution">
    <text evidence="7">The sequence shown here is derived from an EMBL/GenBank/DDBJ whole genome shotgun (WGS) entry which is preliminary data.</text>
</comment>
<keyword evidence="8" id="KW-1185">Reference proteome</keyword>
<dbReference type="PROSITE" id="PS00135">
    <property type="entry name" value="TRYPSIN_SER"/>
    <property type="match status" value="1"/>
</dbReference>
<dbReference type="SMART" id="SM00042">
    <property type="entry name" value="CUB"/>
    <property type="match status" value="2"/>
</dbReference>
<evidence type="ECO:0000256" key="2">
    <source>
        <dbReference type="ARBA" id="ARBA00023157"/>
    </source>
</evidence>
<dbReference type="Pfam" id="PF00089">
    <property type="entry name" value="Trypsin"/>
    <property type="match status" value="2"/>
</dbReference>
<feature type="domain" description="CUB" evidence="5">
    <location>
        <begin position="318"/>
        <end position="416"/>
    </location>
</feature>
<dbReference type="PROSITE" id="PS50240">
    <property type="entry name" value="TRYPSIN_DOM"/>
    <property type="match status" value="2"/>
</dbReference>
<evidence type="ECO:0000259" key="5">
    <source>
        <dbReference type="PROSITE" id="PS01180"/>
    </source>
</evidence>
<dbReference type="AlphaFoldDB" id="A0AAV3A1I0"/>
<evidence type="ECO:0000256" key="1">
    <source>
        <dbReference type="ARBA" id="ARBA00023145"/>
    </source>
</evidence>
<evidence type="ECO:0008006" key="9">
    <source>
        <dbReference type="Google" id="ProtNLM"/>
    </source>
</evidence>
<name>A0AAV3A1I0_PYXAD</name>
<keyword evidence="2 4" id="KW-1015">Disulfide bond</keyword>
<dbReference type="PANTHER" id="PTHR24252">
    <property type="entry name" value="ACROSIN-RELATED"/>
    <property type="match status" value="1"/>
</dbReference>
<evidence type="ECO:0000256" key="4">
    <source>
        <dbReference type="PROSITE-ProRule" id="PRU00059"/>
    </source>
</evidence>
<dbReference type="SUPFAM" id="SSF50494">
    <property type="entry name" value="Trypsin-like serine proteases"/>
    <property type="match status" value="2"/>
</dbReference>
<protein>
    <recommendedName>
        <fullName evidence="9">Ovochymase-2</fullName>
    </recommendedName>
</protein>
<dbReference type="EMBL" id="DYDO01000010">
    <property type="protein sequence ID" value="DBA17437.1"/>
    <property type="molecule type" value="Genomic_DNA"/>
</dbReference>
<dbReference type="FunFam" id="2.40.10.10:FF:000068">
    <property type="entry name" value="transmembrane protease serine 2"/>
    <property type="match status" value="1"/>
</dbReference>
<evidence type="ECO:0000313" key="7">
    <source>
        <dbReference type="EMBL" id="DBA17437.1"/>
    </source>
</evidence>
<dbReference type="CDD" id="cd00041">
    <property type="entry name" value="CUB"/>
    <property type="match status" value="2"/>
</dbReference>
<dbReference type="InterPro" id="IPR001254">
    <property type="entry name" value="Trypsin_dom"/>
</dbReference>
<feature type="domain" description="CUB" evidence="5">
    <location>
        <begin position="195"/>
        <end position="308"/>
    </location>
</feature>
<keyword evidence="1" id="KW-0865">Zymogen</keyword>
<feature type="disulfide bond" evidence="4">
    <location>
        <begin position="318"/>
        <end position="345"/>
    </location>
</feature>
<dbReference type="Gene3D" id="2.60.120.290">
    <property type="entry name" value="Spermadhesin, CUB domain"/>
    <property type="match status" value="2"/>
</dbReference>
<evidence type="ECO:0000256" key="3">
    <source>
        <dbReference type="ARBA" id="ARBA00024195"/>
    </source>
</evidence>
<feature type="domain" description="Peptidase S1" evidence="6">
    <location>
        <begin position="1"/>
        <end position="182"/>
    </location>
</feature>
<proteinExistence type="inferred from homology"/>
<gene>
    <name evidence="7" type="ORF">GDO54_002887</name>
</gene>
<dbReference type="SUPFAM" id="SSF49854">
    <property type="entry name" value="Spermadhesin, CUB domain"/>
    <property type="match status" value="2"/>
</dbReference>
<evidence type="ECO:0000259" key="6">
    <source>
        <dbReference type="PROSITE" id="PS50240"/>
    </source>
</evidence>
<feature type="domain" description="Peptidase S1" evidence="6">
    <location>
        <begin position="434"/>
        <end position="610"/>
    </location>
</feature>
<dbReference type="Proteomes" id="UP001181693">
    <property type="component" value="Unassembled WGS sequence"/>
</dbReference>
<dbReference type="PROSITE" id="PS01180">
    <property type="entry name" value="CUB"/>
    <property type="match status" value="2"/>
</dbReference>
<sequence>MIFAILKVIVHEEFNPMKPINHDIAVLVLVRNIIFGAEIQPVCLPSPDENFPSGSLCVALGWGRIEESGPTSNSLQQVTLPIVDHDVCMRAMETLGPSATFRTAVCAGFPEGGKDACQGDSGGPFLCPRSHGSWVLVGVTSWGMGCARSWSNNMMLPLDKKGSPGIFTDVKKMLKWLYAKLDQAESSILSPTASCSPKNQILTGTTGTLKLPKYPTRYYLNNEECAWTIYVPEGKHILLTFRHFDLEFDNFCDLDYLAVYTEKGSLIGKFCGSDRPRPLLITNNKVKLKFISDFKIYRTGFSLFYEAVEPQTYPDSECGSVAVISGEGEIQTMNHPEKYRNNANCKWIIICPSSFRIKITFQVFEVEPSIGCVFDYVLIYTDLVGINVAGRFCGFYIPDPIESTSNVMQIVFSSDSQTGCKAAPILPMFINQSITIAEEAIPNSWPWHVSIKYVRKHICSGVIVSETFVLTSASCIVQTGQFRDLLLVVAGLHDLERSEDAQIGSVKEIHVHPNFVLLTMENDIALIELKEEFQFNDYVQPVCFPLSDIIVEPSSICVVSGWDLNGEGETSTKLQQQEVPIETDGVCESYYGTISESMVCAGVAKGQDTCLVSI</sequence>
<dbReference type="FunFam" id="2.40.10.10:FF:000002">
    <property type="entry name" value="Transmembrane protease serine"/>
    <property type="match status" value="1"/>
</dbReference>
<organism evidence="7 8">
    <name type="scientific">Pyxicephalus adspersus</name>
    <name type="common">African bullfrog</name>
    <dbReference type="NCBI Taxonomy" id="30357"/>
    <lineage>
        <taxon>Eukaryota</taxon>
        <taxon>Metazoa</taxon>
        <taxon>Chordata</taxon>
        <taxon>Craniata</taxon>
        <taxon>Vertebrata</taxon>
        <taxon>Euteleostomi</taxon>
        <taxon>Amphibia</taxon>
        <taxon>Batrachia</taxon>
        <taxon>Anura</taxon>
        <taxon>Neobatrachia</taxon>
        <taxon>Ranoidea</taxon>
        <taxon>Pyxicephalidae</taxon>
        <taxon>Pyxicephalinae</taxon>
        <taxon>Pyxicephalus</taxon>
    </lineage>
</organism>
<dbReference type="InterPro" id="IPR043504">
    <property type="entry name" value="Peptidase_S1_PA_chymotrypsin"/>
</dbReference>
<dbReference type="FunFam" id="2.60.120.290:FF:000005">
    <property type="entry name" value="Procollagen C-endopeptidase enhancer 1"/>
    <property type="match status" value="2"/>
</dbReference>
<dbReference type="SMART" id="SM00020">
    <property type="entry name" value="Tryp_SPc"/>
    <property type="match status" value="2"/>
</dbReference>
<dbReference type="InterPro" id="IPR035914">
    <property type="entry name" value="Sperma_CUB_dom_sf"/>
</dbReference>
<dbReference type="Pfam" id="PF00431">
    <property type="entry name" value="CUB"/>
    <property type="match status" value="2"/>
</dbReference>
<dbReference type="PANTHER" id="PTHR24252:SF7">
    <property type="entry name" value="HYALIN"/>
    <property type="match status" value="1"/>
</dbReference>
<dbReference type="GO" id="GO:0004252">
    <property type="term" value="F:serine-type endopeptidase activity"/>
    <property type="evidence" value="ECO:0007669"/>
    <property type="project" value="InterPro"/>
</dbReference>
<dbReference type="GO" id="GO:0006508">
    <property type="term" value="P:proteolysis"/>
    <property type="evidence" value="ECO:0007669"/>
    <property type="project" value="InterPro"/>
</dbReference>
<evidence type="ECO:0000313" key="8">
    <source>
        <dbReference type="Proteomes" id="UP001181693"/>
    </source>
</evidence>
<dbReference type="Gene3D" id="2.40.10.10">
    <property type="entry name" value="Trypsin-like serine proteases"/>
    <property type="match status" value="2"/>
</dbReference>
<comment type="similarity">
    <text evidence="3">Belongs to the peptidase S1 family. CLIP subfamily.</text>
</comment>
<accession>A0AAV3A1I0</accession>
<reference evidence="7" key="1">
    <citation type="thesis" date="2020" institute="ProQuest LLC" country="789 East Eisenhower Parkway, Ann Arbor, MI, USA">
        <title>Comparative Genomics and Chromosome Evolution.</title>
        <authorList>
            <person name="Mudd A.B."/>
        </authorList>
    </citation>
    <scope>NUCLEOTIDE SEQUENCE</scope>
    <source>
        <strain evidence="7">1538</strain>
        <tissue evidence="7">Blood</tissue>
    </source>
</reference>